<dbReference type="InterPro" id="IPR036249">
    <property type="entry name" value="Thioredoxin-like_sf"/>
</dbReference>
<reference evidence="11 13" key="1">
    <citation type="journal article" date="2016" name="Int. J. Mol. Sci.">
        <title>Comparative genomics of the extreme acidophile Acidithiobacillus thiooxidans reveals intraspecific divergence and niche adaptation.</title>
        <authorList>
            <person name="Zhang X."/>
            <person name="Feng X."/>
            <person name="Tao J."/>
            <person name="Ma L."/>
            <person name="Xiao Y."/>
            <person name="Liang Y."/>
            <person name="Liu X."/>
            <person name="Yin H."/>
        </authorList>
    </citation>
    <scope>NUCLEOTIDE SEQUENCE [LARGE SCALE GENOMIC DNA]</scope>
    <source>
        <strain evidence="12 13">A02</strain>
        <strain evidence="11">DXS-W</strain>
    </source>
</reference>
<feature type="domain" description="Thioredoxin" evidence="10">
    <location>
        <begin position="1"/>
        <end position="105"/>
    </location>
</feature>
<gene>
    <name evidence="11" type="ORF">A6M23_00685</name>
    <name evidence="12" type="ORF">A6P07_00825</name>
</gene>
<dbReference type="InterPro" id="IPR013766">
    <property type="entry name" value="Thioredoxin_domain"/>
</dbReference>
<dbReference type="eggNOG" id="COG0526">
    <property type="taxonomic scope" value="Bacteria"/>
</dbReference>
<evidence type="ECO:0000256" key="9">
    <source>
        <dbReference type="PIRSR" id="PIRSR000077-4"/>
    </source>
</evidence>
<dbReference type="CDD" id="cd02947">
    <property type="entry name" value="TRX_family"/>
    <property type="match status" value="1"/>
</dbReference>
<dbReference type="GO" id="GO:0015035">
    <property type="term" value="F:protein-disulfide reductase activity"/>
    <property type="evidence" value="ECO:0007669"/>
    <property type="project" value="UniProtKB-UniRule"/>
</dbReference>
<dbReference type="GeneID" id="60695756"/>
<dbReference type="AlphaFoldDB" id="A0A1C2IK90"/>
<feature type="site" description="Deprotonates C-terminal active site Cys" evidence="8">
    <location>
        <position position="24"/>
    </location>
</feature>
<dbReference type="NCBIfam" id="TIGR01068">
    <property type="entry name" value="thioredoxin"/>
    <property type="match status" value="1"/>
</dbReference>
<keyword evidence="14" id="KW-1185">Reference proteome</keyword>
<comment type="caution">
    <text evidence="11">The sequence shown here is derived from an EMBL/GenBank/DDBJ whole genome shotgun (WGS) entry which is preliminary data.</text>
</comment>
<evidence type="ECO:0000256" key="3">
    <source>
        <dbReference type="ARBA" id="ARBA00022982"/>
    </source>
</evidence>
<evidence type="ECO:0000256" key="6">
    <source>
        <dbReference type="NCBIfam" id="TIGR01068"/>
    </source>
</evidence>
<dbReference type="PANTHER" id="PTHR45663:SF40">
    <property type="entry name" value="THIOREDOXIN 2"/>
    <property type="match status" value="1"/>
</dbReference>
<keyword evidence="5 9" id="KW-0676">Redox-active center</keyword>
<dbReference type="PROSITE" id="PS51352">
    <property type="entry name" value="THIOREDOXIN_2"/>
    <property type="match status" value="1"/>
</dbReference>
<dbReference type="EMBL" id="LWSA01000010">
    <property type="protein sequence ID" value="OCX77134.1"/>
    <property type="molecule type" value="Genomic_DNA"/>
</dbReference>
<dbReference type="STRING" id="930.GCA_002079865_03446"/>
<keyword evidence="2" id="KW-0813">Transport</keyword>
<feature type="active site" description="Nucleophile" evidence="8">
    <location>
        <position position="30"/>
    </location>
</feature>
<name>A0A1C2IK90_ACITH</name>
<dbReference type="PIRSF" id="PIRSF000077">
    <property type="entry name" value="Thioredoxin"/>
    <property type="match status" value="1"/>
</dbReference>
<proteinExistence type="inferred from homology"/>
<accession>A0A1C2IK90</accession>
<sequence>MAVVELTQENFEQIVTGNDMVIVDFWAPWCAPCKAFAPTFEAAAEKYPDIVFGKVNTDVEQELGASFQIRSIPTLTIFRQQIGIFSQAGSLPASALEEVIQQALALDMDKVREEIASQQGENTSH</sequence>
<protein>
    <recommendedName>
        <fullName evidence="6 7">Thioredoxin</fullName>
    </recommendedName>
</protein>
<dbReference type="SUPFAM" id="SSF52833">
    <property type="entry name" value="Thioredoxin-like"/>
    <property type="match status" value="1"/>
</dbReference>
<dbReference type="EMBL" id="LWRY01000003">
    <property type="protein sequence ID" value="OCX76380.1"/>
    <property type="molecule type" value="Genomic_DNA"/>
</dbReference>
<keyword evidence="4 9" id="KW-1015">Disulfide bond</keyword>
<dbReference type="PANTHER" id="PTHR45663">
    <property type="entry name" value="GEO12009P1"/>
    <property type="match status" value="1"/>
</dbReference>
<dbReference type="PRINTS" id="PR00421">
    <property type="entry name" value="THIOREDOXIN"/>
</dbReference>
<feature type="disulfide bond" description="Redox-active" evidence="9">
    <location>
        <begin position="30"/>
        <end position="33"/>
    </location>
</feature>
<evidence type="ECO:0000256" key="5">
    <source>
        <dbReference type="ARBA" id="ARBA00023284"/>
    </source>
</evidence>
<evidence type="ECO:0000313" key="11">
    <source>
        <dbReference type="EMBL" id="OCX76380.1"/>
    </source>
</evidence>
<dbReference type="RefSeq" id="WP_010639060.1">
    <property type="nucleotide sequence ID" value="NZ_DAIAWO010000016.1"/>
</dbReference>
<organism evidence="11 14">
    <name type="scientific">Acidithiobacillus thiooxidans</name>
    <name type="common">Thiobacillus thiooxidans</name>
    <dbReference type="NCBI Taxonomy" id="930"/>
    <lineage>
        <taxon>Bacteria</taxon>
        <taxon>Pseudomonadati</taxon>
        <taxon>Pseudomonadota</taxon>
        <taxon>Acidithiobacillia</taxon>
        <taxon>Acidithiobacillales</taxon>
        <taxon>Acidithiobacillaceae</taxon>
        <taxon>Acidithiobacillus</taxon>
    </lineage>
</organism>
<evidence type="ECO:0000256" key="4">
    <source>
        <dbReference type="ARBA" id="ARBA00023157"/>
    </source>
</evidence>
<dbReference type="Gene3D" id="3.40.30.10">
    <property type="entry name" value="Glutaredoxin"/>
    <property type="match status" value="1"/>
</dbReference>
<feature type="site" description="Contributes to redox potential value" evidence="8">
    <location>
        <position position="32"/>
    </location>
</feature>
<evidence type="ECO:0000259" key="10">
    <source>
        <dbReference type="PROSITE" id="PS51352"/>
    </source>
</evidence>
<dbReference type="PROSITE" id="PS00194">
    <property type="entry name" value="THIOREDOXIN_1"/>
    <property type="match status" value="1"/>
</dbReference>
<dbReference type="Pfam" id="PF00085">
    <property type="entry name" value="Thioredoxin"/>
    <property type="match status" value="1"/>
</dbReference>
<evidence type="ECO:0000256" key="1">
    <source>
        <dbReference type="ARBA" id="ARBA00008987"/>
    </source>
</evidence>
<evidence type="ECO:0000313" key="14">
    <source>
        <dbReference type="Proteomes" id="UP000095008"/>
    </source>
</evidence>
<evidence type="ECO:0000256" key="2">
    <source>
        <dbReference type="ARBA" id="ARBA00022448"/>
    </source>
</evidence>
<evidence type="ECO:0000313" key="12">
    <source>
        <dbReference type="EMBL" id="OCX77134.1"/>
    </source>
</evidence>
<evidence type="ECO:0000256" key="8">
    <source>
        <dbReference type="PIRSR" id="PIRSR000077-1"/>
    </source>
</evidence>
<dbReference type="Proteomes" id="UP000095008">
    <property type="component" value="Unassembled WGS sequence"/>
</dbReference>
<dbReference type="Proteomes" id="UP000094893">
    <property type="component" value="Unassembled WGS sequence"/>
</dbReference>
<dbReference type="GO" id="GO:0005829">
    <property type="term" value="C:cytosol"/>
    <property type="evidence" value="ECO:0007669"/>
    <property type="project" value="TreeGrafter"/>
</dbReference>
<dbReference type="InterPro" id="IPR017937">
    <property type="entry name" value="Thioredoxin_CS"/>
</dbReference>
<comment type="similarity">
    <text evidence="1 7">Belongs to the thioredoxin family.</text>
</comment>
<dbReference type="FunFam" id="3.40.30.10:FF:000155">
    <property type="entry name" value="Thioredoxin"/>
    <property type="match status" value="1"/>
</dbReference>
<dbReference type="OrthoDB" id="5295405at2"/>
<dbReference type="InterPro" id="IPR005746">
    <property type="entry name" value="Thioredoxin"/>
</dbReference>
<evidence type="ECO:0000256" key="7">
    <source>
        <dbReference type="PIRNR" id="PIRNR000077"/>
    </source>
</evidence>
<feature type="site" description="Contributes to redox potential value" evidence="8">
    <location>
        <position position="31"/>
    </location>
</feature>
<feature type="active site" description="Nucleophile" evidence="8">
    <location>
        <position position="33"/>
    </location>
</feature>
<evidence type="ECO:0000313" key="13">
    <source>
        <dbReference type="Proteomes" id="UP000094893"/>
    </source>
</evidence>
<keyword evidence="3" id="KW-0249">Electron transport</keyword>